<keyword evidence="2" id="KW-1185">Reference proteome</keyword>
<protein>
    <submittedName>
        <fullName evidence="1">Uncharacterized protein</fullName>
    </submittedName>
</protein>
<organism evidence="1 2">
    <name type="scientific">Batillaria attramentaria</name>
    <dbReference type="NCBI Taxonomy" id="370345"/>
    <lineage>
        <taxon>Eukaryota</taxon>
        <taxon>Metazoa</taxon>
        <taxon>Spiralia</taxon>
        <taxon>Lophotrochozoa</taxon>
        <taxon>Mollusca</taxon>
        <taxon>Gastropoda</taxon>
        <taxon>Caenogastropoda</taxon>
        <taxon>Sorbeoconcha</taxon>
        <taxon>Cerithioidea</taxon>
        <taxon>Batillariidae</taxon>
        <taxon>Batillaria</taxon>
    </lineage>
</organism>
<dbReference type="Proteomes" id="UP001519460">
    <property type="component" value="Unassembled WGS sequence"/>
</dbReference>
<dbReference type="AlphaFoldDB" id="A0ABD0JSD4"/>
<evidence type="ECO:0000313" key="2">
    <source>
        <dbReference type="Proteomes" id="UP001519460"/>
    </source>
</evidence>
<accession>A0ABD0JSD4</accession>
<gene>
    <name evidence="1" type="ORF">BaRGS_00031306</name>
</gene>
<name>A0ABD0JSD4_9CAEN</name>
<proteinExistence type="predicted"/>
<dbReference type="EMBL" id="JACVVK020000349">
    <property type="protein sequence ID" value="KAK7477482.1"/>
    <property type="molecule type" value="Genomic_DNA"/>
</dbReference>
<comment type="caution">
    <text evidence="1">The sequence shown here is derived from an EMBL/GenBank/DDBJ whole genome shotgun (WGS) entry which is preliminary data.</text>
</comment>
<sequence length="103" mass="11869">MECPGVSTFLMVPRAVSTFWTGYPWECLHHGWDATGSVMSSMGYPWKCLRFDEIPRGVSRSWMGCRWECICPPWDTQGSVYVSTGCPWECLRHELDTLRNVCL</sequence>
<reference evidence="1 2" key="1">
    <citation type="journal article" date="2023" name="Sci. Data">
        <title>Genome assembly of the Korean intertidal mud-creeper Batillaria attramentaria.</title>
        <authorList>
            <person name="Patra A.K."/>
            <person name="Ho P.T."/>
            <person name="Jun S."/>
            <person name="Lee S.J."/>
            <person name="Kim Y."/>
            <person name="Won Y.J."/>
        </authorList>
    </citation>
    <scope>NUCLEOTIDE SEQUENCE [LARGE SCALE GENOMIC DNA]</scope>
    <source>
        <strain evidence="1">Wonlab-2016</strain>
    </source>
</reference>
<evidence type="ECO:0000313" key="1">
    <source>
        <dbReference type="EMBL" id="KAK7477482.1"/>
    </source>
</evidence>